<reference evidence="2" key="1">
    <citation type="submission" date="2021-10" db="EMBL/GenBank/DDBJ databases">
        <authorList>
            <person name="Dean J.D."/>
            <person name="Kim M.K."/>
            <person name="Newey C.N."/>
            <person name="Stoker T.S."/>
            <person name="Thompson D.W."/>
            <person name="Grose J.H."/>
        </authorList>
    </citation>
    <scope>NUCLEOTIDE SEQUENCE</scope>
    <source>
        <strain evidence="2">BT635</strain>
    </source>
</reference>
<evidence type="ECO:0008006" key="4">
    <source>
        <dbReference type="Google" id="ProtNLM"/>
    </source>
</evidence>
<keyword evidence="1" id="KW-1133">Transmembrane helix</keyword>
<keyword evidence="1" id="KW-0472">Membrane</keyword>
<keyword evidence="1" id="KW-0812">Transmembrane</keyword>
<keyword evidence="3" id="KW-1185">Reference proteome</keyword>
<feature type="transmembrane region" description="Helical" evidence="1">
    <location>
        <begin position="136"/>
        <end position="158"/>
    </location>
</feature>
<comment type="caution">
    <text evidence="2">The sequence shown here is derived from an EMBL/GenBank/DDBJ whole genome shotgun (WGS) entry which is preliminary data.</text>
</comment>
<gene>
    <name evidence="2" type="ORF">LGH70_04435</name>
</gene>
<organism evidence="2 3">
    <name type="scientific">Hymenobacter nitidus</name>
    <dbReference type="NCBI Taxonomy" id="2880929"/>
    <lineage>
        <taxon>Bacteria</taxon>
        <taxon>Pseudomonadati</taxon>
        <taxon>Bacteroidota</taxon>
        <taxon>Cytophagia</taxon>
        <taxon>Cytophagales</taxon>
        <taxon>Hymenobacteraceae</taxon>
        <taxon>Hymenobacter</taxon>
    </lineage>
</organism>
<feature type="transmembrane region" description="Helical" evidence="1">
    <location>
        <begin position="64"/>
        <end position="84"/>
    </location>
</feature>
<proteinExistence type="predicted"/>
<feature type="transmembrane region" description="Helical" evidence="1">
    <location>
        <begin position="96"/>
        <end position="116"/>
    </location>
</feature>
<dbReference type="RefSeq" id="WP_226183110.1">
    <property type="nucleotide sequence ID" value="NZ_JAJADQ010000002.1"/>
</dbReference>
<dbReference type="Proteomes" id="UP001165297">
    <property type="component" value="Unassembled WGS sequence"/>
</dbReference>
<protein>
    <recommendedName>
        <fullName evidence="4">DUF2975 domain-containing protein</fullName>
    </recommendedName>
</protein>
<sequence>MKHPETIRNKVKLGGILNALLVSWVTMVFGTGFLIFVFAPIKLVKYNSNFIANALRSTWEIGDAMGPAVKISYILLLGLLLLAFKGVVNKTRTFSYLLPIVFAVLSATLVLAFLPAEFSRGYGIGLTGVRFDIGVLPIYFMGAILSGLAFGIVFNGLAEKQKAV</sequence>
<evidence type="ECO:0000313" key="3">
    <source>
        <dbReference type="Proteomes" id="UP001165297"/>
    </source>
</evidence>
<dbReference type="EMBL" id="JAJADQ010000002">
    <property type="protein sequence ID" value="MCB2376814.1"/>
    <property type="molecule type" value="Genomic_DNA"/>
</dbReference>
<accession>A0ABS8A9B3</accession>
<evidence type="ECO:0000313" key="2">
    <source>
        <dbReference type="EMBL" id="MCB2376814.1"/>
    </source>
</evidence>
<feature type="transmembrane region" description="Helical" evidence="1">
    <location>
        <begin position="21"/>
        <end position="44"/>
    </location>
</feature>
<name>A0ABS8A9B3_9BACT</name>
<evidence type="ECO:0000256" key="1">
    <source>
        <dbReference type="SAM" id="Phobius"/>
    </source>
</evidence>